<gene>
    <name evidence="1" type="ORF">BC793_12450</name>
</gene>
<sequence>MSRLIAEELHGRGMTTEIIKIALPLYRLQQHLYASAGRHVGLWTHDNELLRLLATQLRRINPDFLADDFLTRMRASRADDRLHRGGPYVVQTCHPACHKVH</sequence>
<evidence type="ECO:0000313" key="2">
    <source>
        <dbReference type="Proteomes" id="UP000245697"/>
    </source>
</evidence>
<proteinExistence type="predicted"/>
<reference evidence="1 2" key="1">
    <citation type="submission" date="2018-05" db="EMBL/GenBank/DDBJ databases">
        <title>Genomic Encyclopedia of Archaeal and Bacterial Type Strains, Phase II (KMG-II): from individual species to whole genera.</title>
        <authorList>
            <person name="Goeker M."/>
        </authorList>
    </citation>
    <scope>NUCLEOTIDE SEQUENCE [LARGE SCALE GENOMIC DNA]</scope>
    <source>
        <strain evidence="1 2">DSM 45184</strain>
    </source>
</reference>
<dbReference type="AlphaFoldDB" id="A0A316EXI9"/>
<dbReference type="Proteomes" id="UP000245697">
    <property type="component" value="Unassembled WGS sequence"/>
</dbReference>
<protein>
    <submittedName>
        <fullName evidence="1">Uncharacterized protein</fullName>
    </submittedName>
</protein>
<dbReference type="RefSeq" id="WP_146246623.1">
    <property type="nucleotide sequence ID" value="NZ_BONA01000077.1"/>
</dbReference>
<evidence type="ECO:0000313" key="1">
    <source>
        <dbReference type="EMBL" id="PWK36069.1"/>
    </source>
</evidence>
<keyword evidence="2" id="KW-1185">Reference proteome</keyword>
<accession>A0A316EXI9</accession>
<organism evidence="1 2">
    <name type="scientific">Actinoplanes xinjiangensis</name>
    <dbReference type="NCBI Taxonomy" id="512350"/>
    <lineage>
        <taxon>Bacteria</taxon>
        <taxon>Bacillati</taxon>
        <taxon>Actinomycetota</taxon>
        <taxon>Actinomycetes</taxon>
        <taxon>Micromonosporales</taxon>
        <taxon>Micromonosporaceae</taxon>
        <taxon>Actinoplanes</taxon>
    </lineage>
</organism>
<dbReference type="OrthoDB" id="9133683at2"/>
<name>A0A316EXI9_9ACTN</name>
<comment type="caution">
    <text evidence="1">The sequence shown here is derived from an EMBL/GenBank/DDBJ whole genome shotgun (WGS) entry which is preliminary data.</text>
</comment>
<dbReference type="EMBL" id="QGGR01000024">
    <property type="protein sequence ID" value="PWK36069.1"/>
    <property type="molecule type" value="Genomic_DNA"/>
</dbReference>